<dbReference type="PANTHER" id="PTHR43182">
    <property type="entry name" value="COBALT-PRECORRIN-6B C(15)-METHYLTRANSFERASE (DECARBOXYLATING)"/>
    <property type="match status" value="1"/>
</dbReference>
<dbReference type="NCBIfam" id="TIGR02469">
    <property type="entry name" value="CbiT"/>
    <property type="match status" value="1"/>
</dbReference>
<dbReference type="Proteomes" id="UP000523362">
    <property type="component" value="Unassembled WGS sequence"/>
</dbReference>
<keyword evidence="2" id="KW-0169">Cobalamin biosynthesis</keyword>
<dbReference type="InterPro" id="IPR029063">
    <property type="entry name" value="SAM-dependent_MTases_sf"/>
</dbReference>
<dbReference type="RefSeq" id="WP_185383276.1">
    <property type="nucleotide sequence ID" value="NZ_JAARRG010000001.1"/>
</dbReference>
<reference evidence="7 8" key="1">
    <citation type="submission" date="2020-03" db="EMBL/GenBank/DDBJ databases">
        <title>Soil Listeria distribution.</title>
        <authorList>
            <person name="Liao J."/>
            <person name="Wiedmann M."/>
        </authorList>
    </citation>
    <scope>NUCLEOTIDE SEQUENCE [LARGE SCALE GENOMIC DNA]</scope>
    <source>
        <strain evidence="7 8">FSL L7-1560</strain>
    </source>
</reference>
<dbReference type="InterPro" id="IPR003682">
    <property type="entry name" value="rRNA_ssu_MeTfrase_G"/>
</dbReference>
<dbReference type="SUPFAM" id="SSF53335">
    <property type="entry name" value="S-adenosyl-L-methionine-dependent methyltransferases"/>
    <property type="match status" value="1"/>
</dbReference>
<dbReference type="Pfam" id="PF02527">
    <property type="entry name" value="GidB"/>
    <property type="match status" value="1"/>
</dbReference>
<dbReference type="Gene3D" id="3.40.50.150">
    <property type="entry name" value="Vaccinia Virus protein VP39"/>
    <property type="match status" value="1"/>
</dbReference>
<dbReference type="InterPro" id="IPR050714">
    <property type="entry name" value="Cobalamin_biosynth_MTase"/>
</dbReference>
<dbReference type="GO" id="GO:0009236">
    <property type="term" value="P:cobalamin biosynthetic process"/>
    <property type="evidence" value="ECO:0007669"/>
    <property type="project" value="UniProtKB-UniPathway"/>
</dbReference>
<evidence type="ECO:0000256" key="5">
    <source>
        <dbReference type="ARBA" id="ARBA00022691"/>
    </source>
</evidence>
<dbReference type="GO" id="GO:0005737">
    <property type="term" value="C:cytoplasm"/>
    <property type="evidence" value="ECO:0007669"/>
    <property type="project" value="InterPro"/>
</dbReference>
<comment type="caution">
    <text evidence="7">The sequence shown here is derived from an EMBL/GenBank/DDBJ whole genome shotgun (WGS) entry which is preliminary data.</text>
</comment>
<dbReference type="InterPro" id="IPR014008">
    <property type="entry name" value="Cbl_synth_MTase_CbiT"/>
</dbReference>
<evidence type="ECO:0000256" key="1">
    <source>
        <dbReference type="ARBA" id="ARBA00004953"/>
    </source>
</evidence>
<dbReference type="CDD" id="cd02440">
    <property type="entry name" value="AdoMet_MTases"/>
    <property type="match status" value="1"/>
</dbReference>
<evidence type="ECO:0000256" key="3">
    <source>
        <dbReference type="ARBA" id="ARBA00022603"/>
    </source>
</evidence>
<comment type="pathway">
    <text evidence="1">Cofactor biosynthesis; adenosylcobalamin biosynthesis.</text>
</comment>
<keyword evidence="5" id="KW-0949">S-adenosyl-L-methionine</keyword>
<evidence type="ECO:0000256" key="2">
    <source>
        <dbReference type="ARBA" id="ARBA00022573"/>
    </source>
</evidence>
<name>A0A7X0X0K2_LISSE</name>
<dbReference type="GO" id="GO:0008649">
    <property type="term" value="F:rRNA methyltransferase activity"/>
    <property type="evidence" value="ECO:0007669"/>
    <property type="project" value="InterPro"/>
</dbReference>
<organism evidence="7 8">
    <name type="scientific">Listeria seeligeri</name>
    <dbReference type="NCBI Taxonomy" id="1640"/>
    <lineage>
        <taxon>Bacteria</taxon>
        <taxon>Bacillati</taxon>
        <taxon>Bacillota</taxon>
        <taxon>Bacilli</taxon>
        <taxon>Bacillales</taxon>
        <taxon>Listeriaceae</taxon>
        <taxon>Listeria</taxon>
    </lineage>
</organism>
<dbReference type="NCBIfam" id="NF006138">
    <property type="entry name" value="PRK08287.1"/>
    <property type="match status" value="1"/>
</dbReference>
<protein>
    <recommendedName>
        <fullName evidence="6">Glucose-inhibited division protein B</fullName>
    </recommendedName>
</protein>
<gene>
    <name evidence="7" type="ORF">HB897_02640</name>
</gene>
<evidence type="ECO:0000313" key="8">
    <source>
        <dbReference type="Proteomes" id="UP000523362"/>
    </source>
</evidence>
<dbReference type="UniPathway" id="UPA00148"/>
<dbReference type="AlphaFoldDB" id="A0A7X0X0K2"/>
<dbReference type="GO" id="GO:0008276">
    <property type="term" value="F:protein methyltransferase activity"/>
    <property type="evidence" value="ECO:0007669"/>
    <property type="project" value="InterPro"/>
</dbReference>
<dbReference type="PANTHER" id="PTHR43182:SF1">
    <property type="entry name" value="COBALT-PRECORRIN-7 C(5)-METHYLTRANSFERASE"/>
    <property type="match status" value="1"/>
</dbReference>
<sequence length="189" mass="20568">MNDEAFIRGKVPMTKAEVRAASIDLLGLNSTCRKVLDIGAGTGSVGLQIACAYPEIEVTAIERNSDAVELINQNKTKFGLQNIAVIEAYAPVEMPATEQFDAIFIGGSGGNLTDIIDWSLEHLKTDGHLVLNFILLENALTAMQHLEECAVSELTMKQIQVANWHKLGAGHYFAPQNPTMIIGCKKNKE</sequence>
<evidence type="ECO:0000313" key="7">
    <source>
        <dbReference type="EMBL" id="MBC1485128.1"/>
    </source>
</evidence>
<keyword evidence="4 7" id="KW-0808">Transferase</keyword>
<keyword evidence="3 7" id="KW-0489">Methyltransferase</keyword>
<dbReference type="EMBL" id="JAARRG010000001">
    <property type="protein sequence ID" value="MBC1485128.1"/>
    <property type="molecule type" value="Genomic_DNA"/>
</dbReference>
<proteinExistence type="predicted"/>
<evidence type="ECO:0000256" key="4">
    <source>
        <dbReference type="ARBA" id="ARBA00022679"/>
    </source>
</evidence>
<evidence type="ECO:0000256" key="6">
    <source>
        <dbReference type="ARBA" id="ARBA00031818"/>
    </source>
</evidence>
<accession>A0A7X0X0K2</accession>